<feature type="non-terminal residue" evidence="1">
    <location>
        <position position="155"/>
    </location>
</feature>
<gene>
    <name evidence="1" type="ORF">B1B_16416</name>
</gene>
<accession>T0YMP9</accession>
<organism evidence="1">
    <name type="scientific">mine drainage metagenome</name>
    <dbReference type="NCBI Taxonomy" id="410659"/>
    <lineage>
        <taxon>unclassified sequences</taxon>
        <taxon>metagenomes</taxon>
        <taxon>ecological metagenomes</taxon>
    </lineage>
</organism>
<comment type="caution">
    <text evidence="1">The sequence shown here is derived from an EMBL/GenBank/DDBJ whole genome shotgun (WGS) entry which is preliminary data.</text>
</comment>
<proteinExistence type="predicted"/>
<evidence type="ECO:0000313" key="1">
    <source>
        <dbReference type="EMBL" id="EQD36726.1"/>
    </source>
</evidence>
<sequence>MLSTRDPRARGFWLGDRFMLRTALDRAAIDEFFLHDYEPTPIMAPWNGGSGFYFQERKSKEKDPVTGKRKKLGIYDQETAATKIVGAVLASKSKRLAAYRKALSHATIAVQRAGFITSPEGGRQKDDFILSLRAALTDESVQAMDAGLAATREKT</sequence>
<dbReference type="EMBL" id="AUZY01010919">
    <property type="protein sequence ID" value="EQD36726.1"/>
    <property type="molecule type" value="Genomic_DNA"/>
</dbReference>
<reference evidence="1" key="2">
    <citation type="journal article" date="2014" name="ISME J.">
        <title>Microbial stratification in low pH oxic and suboxic macroscopic growths along an acid mine drainage.</title>
        <authorList>
            <person name="Mendez-Garcia C."/>
            <person name="Mesa V."/>
            <person name="Sprenger R.R."/>
            <person name="Richter M."/>
            <person name="Diez M.S."/>
            <person name="Solano J."/>
            <person name="Bargiela R."/>
            <person name="Golyshina O.V."/>
            <person name="Manteca A."/>
            <person name="Ramos J.L."/>
            <person name="Gallego J.R."/>
            <person name="Llorente I."/>
            <person name="Martins Dos Santos V.A."/>
            <person name="Jensen O.N."/>
            <person name="Pelaez A.I."/>
            <person name="Sanchez J."/>
            <person name="Ferrer M."/>
        </authorList>
    </citation>
    <scope>NUCLEOTIDE SEQUENCE</scope>
</reference>
<name>T0YMP9_9ZZZZ</name>
<dbReference type="AlphaFoldDB" id="T0YMP9"/>
<reference evidence="1" key="1">
    <citation type="submission" date="2013-08" db="EMBL/GenBank/DDBJ databases">
        <authorList>
            <person name="Mendez C."/>
            <person name="Richter M."/>
            <person name="Ferrer M."/>
            <person name="Sanchez J."/>
        </authorList>
    </citation>
    <scope>NUCLEOTIDE SEQUENCE</scope>
</reference>
<protein>
    <submittedName>
        <fullName evidence="1">Uncharacterized protein</fullName>
    </submittedName>
</protein>